<keyword evidence="5" id="KW-1185">Reference proteome</keyword>
<dbReference type="EMBL" id="CP009122">
    <property type="protein sequence ID" value="AJA10868.1"/>
    <property type="molecule type" value="Genomic_DNA"/>
</dbReference>
<dbReference type="InterPro" id="IPR055570">
    <property type="entry name" value="DUF7146"/>
</dbReference>
<evidence type="ECO:0000259" key="3">
    <source>
        <dbReference type="Pfam" id="PF23639"/>
    </source>
</evidence>
<name>A0A0A7PNR1_9SPHN</name>
<reference evidence="4 5" key="1">
    <citation type="journal article" date="2015" name="Int. J. Syst. Evol. Microbiol.">
        <title>Description of Sphingopyxis fribergensis sp. nov. - a soil bacterium with the ability to degrade styrene and phenylacetic acid.</title>
        <authorList>
            <person name="Oelschlagel M."/>
            <person name="Ruckert C."/>
            <person name="Kalinowski J."/>
            <person name="Schmidt G."/>
            <person name="Schlomann M."/>
            <person name="Tischler D."/>
        </authorList>
    </citation>
    <scope>NUCLEOTIDE SEQUENCE [LARGE SCALE GENOMIC DNA]</scope>
    <source>
        <strain evidence="4 5">Kp5.2</strain>
    </source>
</reference>
<feature type="domain" description="Toprim" evidence="2">
    <location>
        <begin position="237"/>
        <end position="326"/>
    </location>
</feature>
<gene>
    <name evidence="4" type="ORF">SKP52_20010</name>
</gene>
<dbReference type="Pfam" id="PF13362">
    <property type="entry name" value="Toprim_3"/>
    <property type="match status" value="1"/>
</dbReference>
<organism evidence="4 5">
    <name type="scientific">Sphingopyxis fribergensis</name>
    <dbReference type="NCBI Taxonomy" id="1515612"/>
    <lineage>
        <taxon>Bacteria</taxon>
        <taxon>Pseudomonadati</taxon>
        <taxon>Pseudomonadota</taxon>
        <taxon>Alphaproteobacteria</taxon>
        <taxon>Sphingomonadales</taxon>
        <taxon>Sphingomonadaceae</taxon>
        <taxon>Sphingopyxis</taxon>
    </lineage>
</organism>
<dbReference type="Pfam" id="PF23639">
    <property type="entry name" value="DUF7146"/>
    <property type="match status" value="1"/>
</dbReference>
<dbReference type="InterPro" id="IPR006171">
    <property type="entry name" value="TOPRIM_dom"/>
</dbReference>
<dbReference type="KEGG" id="sphk:SKP52_20010"/>
<evidence type="ECO:0000313" key="5">
    <source>
        <dbReference type="Proteomes" id="UP000030907"/>
    </source>
</evidence>
<evidence type="ECO:0000256" key="1">
    <source>
        <dbReference type="SAM" id="MobiDB-lite"/>
    </source>
</evidence>
<dbReference type="RefSeq" id="WP_039577859.1">
    <property type="nucleotide sequence ID" value="NZ_CP009122.1"/>
</dbReference>
<dbReference type="OrthoDB" id="9811157at2"/>
<evidence type="ECO:0000259" key="2">
    <source>
        <dbReference type="Pfam" id="PF13362"/>
    </source>
</evidence>
<sequence length="350" mass="37767">MKNSATDIAQRLADNAESVCRRYLSKGHREGRYWLVGDARNTPGRSLYVRLVASPDGGAAGKWTDAATGDHGDLLDIITIAGGHARLRDTLEEARRFLSLPQPSPRHEGAGSRREPKAPSGTPEAAQRLAAASLPVHSTLVTDYLAGRSIAPLQAGDPLRFHPRCYYRPSRKDRPGTRRAWPAMIALVTDLAGAITGVHRTWLDPTTIDKAPVAYPRRAMGHLLGHGVRFGAAGRVMIAGEGIETILSLRTIMPTLPAIAGLSGAHLAAIRFPPDLRRLYIARDEDSTGAAAESLLTRRAVEAGIEVIPLAPMLDDFNSDLHGLGADRLRAHLAPQLRDEDAEHHLLLSG</sequence>
<evidence type="ECO:0000313" key="4">
    <source>
        <dbReference type="EMBL" id="AJA10868.1"/>
    </source>
</evidence>
<dbReference type="AlphaFoldDB" id="A0A0A7PNR1"/>
<proteinExistence type="predicted"/>
<accession>A0A0A7PNR1</accession>
<dbReference type="HOGENOM" id="CLU_803799_0_0_5"/>
<dbReference type="STRING" id="1515612.SKP52_20010"/>
<feature type="region of interest" description="Disordered" evidence="1">
    <location>
        <begin position="98"/>
        <end position="128"/>
    </location>
</feature>
<feature type="domain" description="DUF7146" evidence="3">
    <location>
        <begin position="122"/>
        <end position="230"/>
    </location>
</feature>
<feature type="compositionally biased region" description="Basic and acidic residues" evidence="1">
    <location>
        <begin position="105"/>
        <end position="117"/>
    </location>
</feature>
<dbReference type="Proteomes" id="UP000030907">
    <property type="component" value="Chromosome"/>
</dbReference>
<protein>
    <submittedName>
        <fullName evidence="4">Uncharacterized protein</fullName>
    </submittedName>
</protein>